<protein>
    <submittedName>
        <fullName evidence="1">NAD(P)-binding protein</fullName>
    </submittedName>
</protein>
<organism evidence="1 2">
    <name type="scientific">Artomyces pyxidatus</name>
    <dbReference type="NCBI Taxonomy" id="48021"/>
    <lineage>
        <taxon>Eukaryota</taxon>
        <taxon>Fungi</taxon>
        <taxon>Dikarya</taxon>
        <taxon>Basidiomycota</taxon>
        <taxon>Agaricomycotina</taxon>
        <taxon>Agaricomycetes</taxon>
        <taxon>Russulales</taxon>
        <taxon>Auriscalpiaceae</taxon>
        <taxon>Artomyces</taxon>
    </lineage>
</organism>
<reference evidence="1" key="1">
    <citation type="submission" date="2021-03" db="EMBL/GenBank/DDBJ databases">
        <authorList>
            <consortium name="DOE Joint Genome Institute"/>
            <person name="Ahrendt S."/>
            <person name="Looney B.P."/>
            <person name="Miyauchi S."/>
            <person name="Morin E."/>
            <person name="Drula E."/>
            <person name="Courty P.E."/>
            <person name="Chicoki N."/>
            <person name="Fauchery L."/>
            <person name="Kohler A."/>
            <person name="Kuo A."/>
            <person name="Labutti K."/>
            <person name="Pangilinan J."/>
            <person name="Lipzen A."/>
            <person name="Riley R."/>
            <person name="Andreopoulos W."/>
            <person name="He G."/>
            <person name="Johnson J."/>
            <person name="Barry K.W."/>
            <person name="Grigoriev I.V."/>
            <person name="Nagy L."/>
            <person name="Hibbett D."/>
            <person name="Henrissat B."/>
            <person name="Matheny P.B."/>
            <person name="Labbe J."/>
            <person name="Martin F."/>
        </authorList>
    </citation>
    <scope>NUCLEOTIDE SEQUENCE</scope>
    <source>
        <strain evidence="1">HHB10654</strain>
    </source>
</reference>
<name>A0ACB8SJ54_9AGAM</name>
<evidence type="ECO:0000313" key="1">
    <source>
        <dbReference type="EMBL" id="KAI0056247.1"/>
    </source>
</evidence>
<accession>A0ACB8SJ54</accession>
<reference evidence="1" key="2">
    <citation type="journal article" date="2022" name="New Phytol.">
        <title>Evolutionary transition to the ectomycorrhizal habit in the genomes of a hyperdiverse lineage of mushroom-forming fungi.</title>
        <authorList>
            <person name="Looney B."/>
            <person name="Miyauchi S."/>
            <person name="Morin E."/>
            <person name="Drula E."/>
            <person name="Courty P.E."/>
            <person name="Kohler A."/>
            <person name="Kuo A."/>
            <person name="LaButti K."/>
            <person name="Pangilinan J."/>
            <person name="Lipzen A."/>
            <person name="Riley R."/>
            <person name="Andreopoulos W."/>
            <person name="He G."/>
            <person name="Johnson J."/>
            <person name="Nolan M."/>
            <person name="Tritt A."/>
            <person name="Barry K.W."/>
            <person name="Grigoriev I.V."/>
            <person name="Nagy L.G."/>
            <person name="Hibbett D."/>
            <person name="Henrissat B."/>
            <person name="Matheny P.B."/>
            <person name="Labbe J."/>
            <person name="Martin F.M."/>
        </authorList>
    </citation>
    <scope>NUCLEOTIDE SEQUENCE</scope>
    <source>
        <strain evidence="1">HHB10654</strain>
    </source>
</reference>
<evidence type="ECO:0000313" key="2">
    <source>
        <dbReference type="Proteomes" id="UP000814140"/>
    </source>
</evidence>
<gene>
    <name evidence="1" type="ORF">BV25DRAFT_1842441</name>
</gene>
<dbReference type="EMBL" id="MU277268">
    <property type="protein sequence ID" value="KAI0056247.1"/>
    <property type="molecule type" value="Genomic_DNA"/>
</dbReference>
<sequence>MSEIANSRVWFITGTSSGFGRALVEAVLARNERVVATIRKPSALADLQAKYPETQLLVVSLDVTNAEQIVEVFKTIETHFHRLDVVVNNAGYALQGEVEAIPEDRARHQIEVLFWGPVHITKEAIRFFREVNPKGHGGRLLNISSVGGYSASPSLAYYSAAKFALEGFTESVTREMLPEWNIKGVLIEPGSFETEIWDLANLVPPHPAYGDRSPSVAVRKMFESFPMIGDLAKAAQAMIQLADEPDLPLRVQFGTDSWGVVNAKASQTLRDQEKWAAMSHGTNRDGYGPEILPKLQEWLNK</sequence>
<comment type="caution">
    <text evidence="1">The sequence shown here is derived from an EMBL/GenBank/DDBJ whole genome shotgun (WGS) entry which is preliminary data.</text>
</comment>
<proteinExistence type="predicted"/>
<keyword evidence="2" id="KW-1185">Reference proteome</keyword>
<dbReference type="Proteomes" id="UP000814140">
    <property type="component" value="Unassembled WGS sequence"/>
</dbReference>